<dbReference type="AlphaFoldDB" id="A0A8S9QGC2"/>
<feature type="compositionally biased region" description="Low complexity" evidence="1">
    <location>
        <begin position="1"/>
        <end position="19"/>
    </location>
</feature>
<organism evidence="2 3">
    <name type="scientific">Brassica cretica</name>
    <name type="common">Mustard</name>
    <dbReference type="NCBI Taxonomy" id="69181"/>
    <lineage>
        <taxon>Eukaryota</taxon>
        <taxon>Viridiplantae</taxon>
        <taxon>Streptophyta</taxon>
        <taxon>Embryophyta</taxon>
        <taxon>Tracheophyta</taxon>
        <taxon>Spermatophyta</taxon>
        <taxon>Magnoliopsida</taxon>
        <taxon>eudicotyledons</taxon>
        <taxon>Gunneridae</taxon>
        <taxon>Pentapetalae</taxon>
        <taxon>rosids</taxon>
        <taxon>malvids</taxon>
        <taxon>Brassicales</taxon>
        <taxon>Brassicaceae</taxon>
        <taxon>Brassiceae</taxon>
        <taxon>Brassica</taxon>
    </lineage>
</organism>
<evidence type="ECO:0000256" key="1">
    <source>
        <dbReference type="SAM" id="MobiDB-lite"/>
    </source>
</evidence>
<feature type="region of interest" description="Disordered" evidence="1">
    <location>
        <begin position="1"/>
        <end position="29"/>
    </location>
</feature>
<evidence type="ECO:0000313" key="3">
    <source>
        <dbReference type="Proteomes" id="UP000712600"/>
    </source>
</evidence>
<feature type="compositionally biased region" description="Polar residues" evidence="1">
    <location>
        <begin position="153"/>
        <end position="164"/>
    </location>
</feature>
<reference evidence="2" key="1">
    <citation type="submission" date="2019-12" db="EMBL/GenBank/DDBJ databases">
        <title>Genome sequencing and annotation of Brassica cretica.</title>
        <authorList>
            <person name="Studholme D.J."/>
            <person name="Sarris P."/>
        </authorList>
    </citation>
    <scope>NUCLEOTIDE SEQUENCE</scope>
    <source>
        <strain evidence="2">PFS-109/04</strain>
        <tissue evidence="2">Leaf</tissue>
    </source>
</reference>
<name>A0A8S9QGC2_BRACR</name>
<sequence length="164" mass="18046">MSADNLNNQQTQDNTAADDNVGKTPATNVTMVNADANTIASSNFEKKSAEQDKVMSSLAKQVENLTERIRAVLPHGATRVRGRRLNFTTPVDRYANAQGYSSGQNPDETTPTPTRKEPEDLHPIVEDTEQEEVKRVDLDSSSHSEHGQRRRCASTTYKEPSGSS</sequence>
<dbReference type="EMBL" id="QGKX02001290">
    <property type="protein sequence ID" value="KAF3541337.1"/>
    <property type="molecule type" value="Genomic_DNA"/>
</dbReference>
<evidence type="ECO:0000313" key="2">
    <source>
        <dbReference type="EMBL" id="KAF3541337.1"/>
    </source>
</evidence>
<protein>
    <submittedName>
        <fullName evidence="2">Uncharacterized protein</fullName>
    </submittedName>
</protein>
<gene>
    <name evidence="2" type="ORF">F2Q69_00021865</name>
</gene>
<comment type="caution">
    <text evidence="2">The sequence shown here is derived from an EMBL/GenBank/DDBJ whole genome shotgun (WGS) entry which is preliminary data.</text>
</comment>
<feature type="region of interest" description="Disordered" evidence="1">
    <location>
        <begin position="83"/>
        <end position="164"/>
    </location>
</feature>
<dbReference type="Proteomes" id="UP000712600">
    <property type="component" value="Unassembled WGS sequence"/>
</dbReference>
<accession>A0A8S9QGC2</accession>
<feature type="compositionally biased region" description="Basic and acidic residues" evidence="1">
    <location>
        <begin position="114"/>
        <end position="147"/>
    </location>
</feature>
<proteinExistence type="predicted"/>